<proteinExistence type="predicted"/>
<accession>A0A9W6PWG6</accession>
<evidence type="ECO:0000313" key="2">
    <source>
        <dbReference type="Proteomes" id="UP001165124"/>
    </source>
</evidence>
<sequence>MEEAAYERRCWPGDIYDPAVVCPVLQQPFVEVKKVIFGQDRIGVVSTGVSAERRFGELGARWPSRR</sequence>
<comment type="caution">
    <text evidence="1">The sequence shown here is derived from an EMBL/GenBank/DDBJ whole genome shotgun (WGS) entry which is preliminary data.</text>
</comment>
<dbReference type="EMBL" id="BSRZ01000005">
    <property type="protein sequence ID" value="GLW64329.1"/>
    <property type="molecule type" value="Genomic_DNA"/>
</dbReference>
<gene>
    <name evidence="1" type="ORF">Arub01_25730</name>
</gene>
<dbReference type="Proteomes" id="UP001165124">
    <property type="component" value="Unassembled WGS sequence"/>
</dbReference>
<protein>
    <submittedName>
        <fullName evidence="1">Uncharacterized protein</fullName>
    </submittedName>
</protein>
<name>A0A9W6PWG6_9ACTN</name>
<dbReference type="AlphaFoldDB" id="A0A9W6PWG6"/>
<evidence type="ECO:0000313" key="1">
    <source>
        <dbReference type="EMBL" id="GLW64329.1"/>
    </source>
</evidence>
<keyword evidence="2" id="KW-1185">Reference proteome</keyword>
<reference evidence="1" key="1">
    <citation type="submission" date="2023-02" db="EMBL/GenBank/DDBJ databases">
        <title>Actinomadura rubrobrunea NBRC 14622.</title>
        <authorList>
            <person name="Ichikawa N."/>
            <person name="Sato H."/>
            <person name="Tonouchi N."/>
        </authorList>
    </citation>
    <scope>NUCLEOTIDE SEQUENCE</scope>
    <source>
        <strain evidence="1">NBRC 14622</strain>
    </source>
</reference>
<organism evidence="1 2">
    <name type="scientific">Actinomadura rubrobrunea</name>
    <dbReference type="NCBI Taxonomy" id="115335"/>
    <lineage>
        <taxon>Bacteria</taxon>
        <taxon>Bacillati</taxon>
        <taxon>Actinomycetota</taxon>
        <taxon>Actinomycetes</taxon>
        <taxon>Streptosporangiales</taxon>
        <taxon>Thermomonosporaceae</taxon>
        <taxon>Actinomadura</taxon>
    </lineage>
</organism>